<keyword evidence="8" id="KW-1185">Reference proteome</keyword>
<dbReference type="Pfam" id="PF13416">
    <property type="entry name" value="SBP_bac_8"/>
    <property type="match status" value="1"/>
</dbReference>
<evidence type="ECO:0000256" key="3">
    <source>
        <dbReference type="ARBA" id="ARBA00022729"/>
    </source>
</evidence>
<dbReference type="Gene3D" id="3.40.190.10">
    <property type="entry name" value="Periplasmic binding protein-like II"/>
    <property type="match status" value="2"/>
</dbReference>
<dbReference type="PANTHER" id="PTHR30222">
    <property type="entry name" value="SPERMIDINE/PUTRESCINE-BINDING PERIPLASMIC PROTEIN"/>
    <property type="match status" value="1"/>
</dbReference>
<evidence type="ECO:0000256" key="5">
    <source>
        <dbReference type="PIRNR" id="PIRNR019574"/>
    </source>
</evidence>
<gene>
    <name evidence="7" type="ORF">GCM10007315_28030</name>
</gene>
<evidence type="ECO:0000256" key="1">
    <source>
        <dbReference type="ARBA" id="ARBA00004418"/>
    </source>
</evidence>
<name>A0A918WN57_9RHOB</name>
<keyword evidence="3 6" id="KW-0732">Signal</keyword>
<reference evidence="7" key="1">
    <citation type="journal article" date="2014" name="Int. J. Syst. Evol. Microbiol.">
        <title>Complete genome sequence of Corynebacterium casei LMG S-19264T (=DSM 44701T), isolated from a smear-ripened cheese.</title>
        <authorList>
            <consortium name="US DOE Joint Genome Institute (JGI-PGF)"/>
            <person name="Walter F."/>
            <person name="Albersmeier A."/>
            <person name="Kalinowski J."/>
            <person name="Ruckert C."/>
        </authorList>
    </citation>
    <scope>NUCLEOTIDE SEQUENCE</scope>
    <source>
        <strain evidence="7">KCTC 23310</strain>
    </source>
</reference>
<proteinExistence type="inferred from homology"/>
<dbReference type="GO" id="GO:0019808">
    <property type="term" value="F:polyamine binding"/>
    <property type="evidence" value="ECO:0007669"/>
    <property type="project" value="InterPro"/>
</dbReference>
<evidence type="ECO:0000313" key="7">
    <source>
        <dbReference type="EMBL" id="GHC62357.1"/>
    </source>
</evidence>
<dbReference type="Proteomes" id="UP000638981">
    <property type="component" value="Unassembled WGS sequence"/>
</dbReference>
<dbReference type="GO" id="GO:0015846">
    <property type="term" value="P:polyamine transport"/>
    <property type="evidence" value="ECO:0007669"/>
    <property type="project" value="InterPro"/>
</dbReference>
<dbReference type="InterPro" id="IPR006059">
    <property type="entry name" value="SBP"/>
</dbReference>
<dbReference type="AlphaFoldDB" id="A0A918WN57"/>
<comment type="subcellular location">
    <subcellularLocation>
        <location evidence="1 5">Periplasm</location>
    </subcellularLocation>
</comment>
<keyword evidence="4 5" id="KW-0574">Periplasm</keyword>
<feature type="chain" id="PRO_5036918392" description="Putrescine-binding periplasmic protein" evidence="6">
    <location>
        <begin position="26"/>
        <end position="346"/>
    </location>
</feature>
<comment type="caution">
    <text evidence="7">The sequence shown here is derived from an EMBL/GenBank/DDBJ whole genome shotgun (WGS) entry which is preliminary data.</text>
</comment>
<dbReference type="PANTHER" id="PTHR30222:SF12">
    <property type="entry name" value="NORSPERMIDINE SENSOR"/>
    <property type="match status" value="1"/>
</dbReference>
<protein>
    <recommendedName>
        <fullName evidence="5">Putrescine-binding periplasmic protein</fullName>
    </recommendedName>
</protein>
<dbReference type="InterPro" id="IPR001188">
    <property type="entry name" value="Sperm_putr-bd"/>
</dbReference>
<evidence type="ECO:0000313" key="8">
    <source>
        <dbReference type="Proteomes" id="UP000638981"/>
    </source>
</evidence>
<comment type="similarity">
    <text evidence="5">Belongs to the bacterial solute-binding protein PotD/PotF family.</text>
</comment>
<dbReference type="SUPFAM" id="SSF53850">
    <property type="entry name" value="Periplasmic binding protein-like II"/>
    <property type="match status" value="1"/>
</dbReference>
<reference evidence="7" key="2">
    <citation type="submission" date="2020-09" db="EMBL/GenBank/DDBJ databases">
        <authorList>
            <person name="Sun Q."/>
            <person name="Kim S."/>
        </authorList>
    </citation>
    <scope>NUCLEOTIDE SEQUENCE</scope>
    <source>
        <strain evidence="7">KCTC 23310</strain>
    </source>
</reference>
<organism evidence="7 8">
    <name type="scientific">Neogemmobacter tilapiae</name>
    <dbReference type="NCBI Taxonomy" id="875041"/>
    <lineage>
        <taxon>Bacteria</taxon>
        <taxon>Pseudomonadati</taxon>
        <taxon>Pseudomonadota</taxon>
        <taxon>Alphaproteobacteria</taxon>
        <taxon>Rhodobacterales</taxon>
        <taxon>Paracoccaceae</taxon>
        <taxon>Neogemmobacter</taxon>
    </lineage>
</organism>
<evidence type="ECO:0000256" key="2">
    <source>
        <dbReference type="ARBA" id="ARBA00022448"/>
    </source>
</evidence>
<dbReference type="PIRSF" id="PIRSF019574">
    <property type="entry name" value="Periplasmic_polyamine_BP"/>
    <property type="match status" value="1"/>
</dbReference>
<dbReference type="GO" id="GO:0042597">
    <property type="term" value="C:periplasmic space"/>
    <property type="evidence" value="ECO:0007669"/>
    <property type="project" value="UniProtKB-SubCell"/>
</dbReference>
<evidence type="ECO:0000256" key="6">
    <source>
        <dbReference type="SAM" id="SignalP"/>
    </source>
</evidence>
<feature type="signal peptide" evidence="6">
    <location>
        <begin position="1"/>
        <end position="25"/>
    </location>
</feature>
<sequence length="346" mass="37667">MGSIKMTRFLTTAALLLGTTGLAQAEGTLQLYNWGNYTSPELLAKFEAETGIKVTVTDYDSNDVALAKIEAGGHGFDLVVPSANYVPIWVEKGLAVEFDLSKLPNHANIAPEWKDVEWDKGRTHSIPWQWGSTGMAVNTAVYGGDINTSAVFLNVPDELKGKINVVPEMNDIVNLAVMANGGQPCSEDTVVLKAARDALLAAKPDWLSMDYGATENLSNNNWAASVNWNGSTMRARLANPTVAYGYPKEGYPLFMDSVMLLSDAQNVEEAYKFLDFIMVPENAAMISAFARYANGIAGSEPFMPEDMKTAPEVMIPEEFKAAGVFLPTCGPKAQEYITAIWTELQK</sequence>
<evidence type="ECO:0000256" key="4">
    <source>
        <dbReference type="ARBA" id="ARBA00022764"/>
    </source>
</evidence>
<dbReference type="PRINTS" id="PR00909">
    <property type="entry name" value="SPERMDNBNDNG"/>
</dbReference>
<accession>A0A918WN57</accession>
<dbReference type="EMBL" id="BMYJ01000009">
    <property type="protein sequence ID" value="GHC62357.1"/>
    <property type="molecule type" value="Genomic_DNA"/>
</dbReference>
<comment type="function">
    <text evidence="5">Required for the activity of the bacterial periplasmic transport system of putrescine.</text>
</comment>
<keyword evidence="2 5" id="KW-0813">Transport</keyword>